<proteinExistence type="predicted"/>
<dbReference type="AlphaFoldDB" id="A0A803MA75"/>
<feature type="domain" description="VQ" evidence="2">
    <location>
        <begin position="25"/>
        <end position="47"/>
    </location>
</feature>
<keyword evidence="4" id="KW-1185">Reference proteome</keyword>
<evidence type="ECO:0000259" key="2">
    <source>
        <dbReference type="Pfam" id="PF05678"/>
    </source>
</evidence>
<dbReference type="Proteomes" id="UP000596660">
    <property type="component" value="Unplaced"/>
</dbReference>
<name>A0A803MA75_CHEQI</name>
<dbReference type="EnsemblPlants" id="AUR62025992-RA">
    <property type="protein sequence ID" value="AUR62025992-RA:cds"/>
    <property type="gene ID" value="AUR62025992"/>
</dbReference>
<protein>
    <recommendedName>
        <fullName evidence="2">VQ domain-containing protein</fullName>
    </recommendedName>
</protein>
<sequence length="162" mass="18640">MSQYLNDLRPTKKKSRCSKRQSPVTILNADVSNFRALVQQLTGRPSEPTRLRAKKGPLTINFRQAKEVDDPRVMFPFGFNSSKYHQQPIHVHHKQEGFSERRVGDHVMLLSNERSSQTSISTVIDQPRMNMEEFDDIDIDIDVDKCLEELASIEGSGYHHQC</sequence>
<evidence type="ECO:0000313" key="3">
    <source>
        <dbReference type="EnsemblPlants" id="AUR62025992-RA:cds"/>
    </source>
</evidence>
<feature type="region of interest" description="Disordered" evidence="1">
    <location>
        <begin position="1"/>
        <end position="21"/>
    </location>
</feature>
<reference evidence="3" key="2">
    <citation type="submission" date="2021-03" db="UniProtKB">
        <authorList>
            <consortium name="EnsemblPlants"/>
        </authorList>
    </citation>
    <scope>IDENTIFICATION</scope>
</reference>
<dbReference type="OMA" id="PLNINFR"/>
<evidence type="ECO:0000313" key="4">
    <source>
        <dbReference type="Proteomes" id="UP000596660"/>
    </source>
</evidence>
<evidence type="ECO:0000256" key="1">
    <source>
        <dbReference type="SAM" id="MobiDB-lite"/>
    </source>
</evidence>
<dbReference type="PANTHER" id="PTHR33179:SF4">
    <property type="entry name" value="VQ MOTIF-CONTAINING PROTEIN"/>
    <property type="match status" value="1"/>
</dbReference>
<accession>A0A803MA75</accession>
<organism evidence="3 4">
    <name type="scientific">Chenopodium quinoa</name>
    <name type="common">Quinoa</name>
    <dbReference type="NCBI Taxonomy" id="63459"/>
    <lineage>
        <taxon>Eukaryota</taxon>
        <taxon>Viridiplantae</taxon>
        <taxon>Streptophyta</taxon>
        <taxon>Embryophyta</taxon>
        <taxon>Tracheophyta</taxon>
        <taxon>Spermatophyta</taxon>
        <taxon>Magnoliopsida</taxon>
        <taxon>eudicotyledons</taxon>
        <taxon>Gunneridae</taxon>
        <taxon>Pentapetalae</taxon>
        <taxon>Caryophyllales</taxon>
        <taxon>Chenopodiaceae</taxon>
        <taxon>Chenopodioideae</taxon>
        <taxon>Atripliceae</taxon>
        <taxon>Chenopodium</taxon>
    </lineage>
</organism>
<dbReference type="OrthoDB" id="1726347at2759"/>
<dbReference type="Gramene" id="AUR62025992-RA">
    <property type="protein sequence ID" value="AUR62025992-RA:cds"/>
    <property type="gene ID" value="AUR62025992"/>
</dbReference>
<reference evidence="3" key="1">
    <citation type="journal article" date="2017" name="Nature">
        <title>The genome of Chenopodium quinoa.</title>
        <authorList>
            <person name="Jarvis D.E."/>
            <person name="Ho Y.S."/>
            <person name="Lightfoot D.J."/>
            <person name="Schmoeckel S.M."/>
            <person name="Li B."/>
            <person name="Borm T.J.A."/>
            <person name="Ohyanagi H."/>
            <person name="Mineta K."/>
            <person name="Michell C.T."/>
            <person name="Saber N."/>
            <person name="Kharbatia N.M."/>
            <person name="Rupper R.R."/>
            <person name="Sharp A.R."/>
            <person name="Dally N."/>
            <person name="Boughton B.A."/>
            <person name="Woo Y.H."/>
            <person name="Gao G."/>
            <person name="Schijlen E.G.W.M."/>
            <person name="Guo X."/>
            <person name="Momin A.A."/>
            <person name="Negrao S."/>
            <person name="Al-Babili S."/>
            <person name="Gehring C."/>
            <person name="Roessner U."/>
            <person name="Jung C."/>
            <person name="Murphy K."/>
            <person name="Arold S.T."/>
            <person name="Gojobori T."/>
            <person name="van der Linden C.G."/>
            <person name="van Loo E.N."/>
            <person name="Jellen E.N."/>
            <person name="Maughan P.J."/>
            <person name="Tester M."/>
        </authorList>
    </citation>
    <scope>NUCLEOTIDE SEQUENCE [LARGE SCALE GENOMIC DNA]</scope>
    <source>
        <strain evidence="3">cv. PI 614886</strain>
    </source>
</reference>
<dbReference type="KEGG" id="cqi:110707154"/>
<gene>
    <name evidence="3" type="primary">LOC110707154</name>
</gene>
<dbReference type="GeneID" id="110707154"/>
<dbReference type="PANTHER" id="PTHR33179">
    <property type="entry name" value="VQ MOTIF-CONTAINING PROTEIN"/>
    <property type="match status" value="1"/>
</dbReference>
<dbReference type="InterPro" id="IPR039609">
    <property type="entry name" value="VQ_15/22"/>
</dbReference>
<dbReference type="Pfam" id="PF05678">
    <property type="entry name" value="VQ"/>
    <property type="match status" value="1"/>
</dbReference>
<dbReference type="InterPro" id="IPR008889">
    <property type="entry name" value="VQ"/>
</dbReference>
<dbReference type="RefSeq" id="XP_021740855.1">
    <property type="nucleotide sequence ID" value="XM_021885163.1"/>
</dbReference>